<evidence type="ECO:0000313" key="2">
    <source>
        <dbReference type="EMBL" id="GAO47798.1"/>
    </source>
</evidence>
<reference evidence="2 3" key="2">
    <citation type="journal article" date="2014" name="J. Gen. Appl. Microbiol.">
        <title>The early diverging ascomycetous budding yeast Saitoella complicata has three histone deacetylases belonging to the Clr6, Hos2, and Rpd3 lineages.</title>
        <authorList>
            <person name="Nishida H."/>
            <person name="Matsumoto T."/>
            <person name="Kondo S."/>
            <person name="Hamamoto M."/>
            <person name="Yoshikawa H."/>
        </authorList>
    </citation>
    <scope>NUCLEOTIDE SEQUENCE [LARGE SCALE GENOMIC DNA]</scope>
    <source>
        <strain evidence="2 3">NRRL Y-17804</strain>
    </source>
</reference>
<evidence type="ECO:0000313" key="3">
    <source>
        <dbReference type="Proteomes" id="UP000033140"/>
    </source>
</evidence>
<dbReference type="AlphaFoldDB" id="A0A0E9NDB2"/>
<reference evidence="2 3" key="1">
    <citation type="journal article" date="2011" name="J. Gen. Appl. Microbiol.">
        <title>Draft genome sequencing of the enigmatic yeast Saitoella complicata.</title>
        <authorList>
            <person name="Nishida H."/>
            <person name="Hamamoto M."/>
            <person name="Sugiyama J."/>
        </authorList>
    </citation>
    <scope>NUCLEOTIDE SEQUENCE [LARGE SCALE GENOMIC DNA]</scope>
    <source>
        <strain evidence="2 3">NRRL Y-17804</strain>
    </source>
</reference>
<comment type="caution">
    <text evidence="2">The sequence shown here is derived from an EMBL/GenBank/DDBJ whole genome shotgun (WGS) entry which is preliminary data.</text>
</comment>
<name>A0A0E9NDB2_SAICN</name>
<protein>
    <submittedName>
        <fullName evidence="2">Uncharacterized protein</fullName>
    </submittedName>
</protein>
<keyword evidence="3" id="KW-1185">Reference proteome</keyword>
<sequence length="301" mass="33488">MVDVATRPDHQPHHHLYKFAEHSLLRRPCLVNLRGTGCTTFHRGRGKILGSWLCSQKDLTHLNLTLSTPCHKHRALVTSRCNIHQQFHTLPALNNTNQPISLFGPSTQRSHNQVFHLLHQSTNGGQHAAAVHVYQAAAGITGDAQQQQKASRRPPPLPLPPGYINCGTVQQIIGYNDKDWSDLRDVYSLRYEEPVNKAVLAKELVDSTPKLQNHVANCGAMFILRDIYYGKNRRWNQKQNGELRKSEDAPPTNIPLPMVTRMIPLVVARHGNLPRAAVSGTGVVSPKQVTTLVAAEIKGVI</sequence>
<dbReference type="Proteomes" id="UP000033140">
    <property type="component" value="Unassembled WGS sequence"/>
</dbReference>
<dbReference type="EMBL" id="BACD03000011">
    <property type="protein sequence ID" value="GAO47798.1"/>
    <property type="molecule type" value="Genomic_DNA"/>
</dbReference>
<gene>
    <name evidence="2" type="ORF">G7K_1996-t1</name>
</gene>
<organism evidence="2 3">
    <name type="scientific">Saitoella complicata (strain BCRC 22490 / CBS 7301 / JCM 7358 / NBRC 10748 / NRRL Y-17804)</name>
    <dbReference type="NCBI Taxonomy" id="698492"/>
    <lineage>
        <taxon>Eukaryota</taxon>
        <taxon>Fungi</taxon>
        <taxon>Dikarya</taxon>
        <taxon>Ascomycota</taxon>
        <taxon>Taphrinomycotina</taxon>
        <taxon>Taphrinomycotina incertae sedis</taxon>
        <taxon>Saitoella</taxon>
    </lineage>
</organism>
<feature type="region of interest" description="Disordered" evidence="1">
    <location>
        <begin position="142"/>
        <end position="161"/>
    </location>
</feature>
<accession>A0A0E9NDB2</accession>
<proteinExistence type="predicted"/>
<reference evidence="2 3" key="3">
    <citation type="journal article" date="2015" name="Genome Announc.">
        <title>Draft Genome Sequence of the Archiascomycetous Yeast Saitoella complicata.</title>
        <authorList>
            <person name="Yamauchi K."/>
            <person name="Kondo S."/>
            <person name="Hamamoto M."/>
            <person name="Takahashi Y."/>
            <person name="Ogura Y."/>
            <person name="Hayashi T."/>
            <person name="Nishida H."/>
        </authorList>
    </citation>
    <scope>NUCLEOTIDE SEQUENCE [LARGE SCALE GENOMIC DNA]</scope>
    <source>
        <strain evidence="2 3">NRRL Y-17804</strain>
    </source>
</reference>
<evidence type="ECO:0000256" key="1">
    <source>
        <dbReference type="SAM" id="MobiDB-lite"/>
    </source>
</evidence>